<protein>
    <submittedName>
        <fullName evidence="1">Uncharacterized protein</fullName>
    </submittedName>
</protein>
<gene>
    <name evidence="1" type="ORF">BEN51_04025</name>
</gene>
<name>A0A343JAW6_9CLOT</name>
<organism evidence="1 2">
    <name type="scientific">Clostridium isatidis</name>
    <dbReference type="NCBI Taxonomy" id="182773"/>
    <lineage>
        <taxon>Bacteria</taxon>
        <taxon>Bacillati</taxon>
        <taxon>Bacillota</taxon>
        <taxon>Clostridia</taxon>
        <taxon>Eubacteriales</taxon>
        <taxon>Clostridiaceae</taxon>
        <taxon>Clostridium</taxon>
    </lineage>
</organism>
<reference evidence="1 2" key="1">
    <citation type="submission" date="2016-08" db="EMBL/GenBank/DDBJ databases">
        <title>Complete Genome Sequence Of The Indigo Reducing Clostridium isatidis DSM15098.</title>
        <authorList>
            <person name="Little G.T."/>
            <person name="Minton N.P."/>
        </authorList>
    </citation>
    <scope>NUCLEOTIDE SEQUENCE [LARGE SCALE GENOMIC DNA]</scope>
    <source>
        <strain evidence="1 2">DSM 15098</strain>
    </source>
</reference>
<dbReference type="EMBL" id="CP016786">
    <property type="protein sequence ID" value="ASW42674.1"/>
    <property type="molecule type" value="Genomic_DNA"/>
</dbReference>
<sequence>MESIIGIIKDRYIFKGEEYSTLNLRDLLDNLNKNRKIIIFDENILIKKYKFEGKNLEKFIDDKIKDEFSNREELLFHYEYIKKENIVFLYSTKNILSKELYKNVRTLEINPIQFWIKNYLCKNYKIKDYLAILKFNNNYYLIDVAQGIVVNSFLYSHLDELKKKINEDNKNKIIVIDSLVSELKFNKDFIVGKAGEVLYEKIYKK</sequence>
<dbReference type="KEGG" id="cia:BEN51_04025"/>
<accession>A0A343JAW6</accession>
<dbReference type="AlphaFoldDB" id="A0A343JAW6"/>
<keyword evidence="2" id="KW-1185">Reference proteome</keyword>
<evidence type="ECO:0000313" key="2">
    <source>
        <dbReference type="Proteomes" id="UP000264883"/>
    </source>
</evidence>
<evidence type="ECO:0000313" key="1">
    <source>
        <dbReference type="EMBL" id="ASW42674.1"/>
    </source>
</evidence>
<dbReference type="RefSeq" id="WP_119864808.1">
    <property type="nucleotide sequence ID" value="NZ_CP016786.1"/>
</dbReference>
<dbReference type="OrthoDB" id="1912806at2"/>
<proteinExistence type="predicted"/>
<dbReference type="Proteomes" id="UP000264883">
    <property type="component" value="Chromosome"/>
</dbReference>